<evidence type="ECO:0000313" key="2">
    <source>
        <dbReference type="Proteomes" id="UP001217610"/>
    </source>
</evidence>
<name>A0ABT5QC44_9PSED</name>
<dbReference type="RefSeq" id="WP_170002285.1">
    <property type="nucleotide sequence ID" value="NZ_CP149586.1"/>
</dbReference>
<organism evidence="1 2">
    <name type="scientific">Pseudomonas idahonensis</name>
    <dbReference type="NCBI Taxonomy" id="2942628"/>
    <lineage>
        <taxon>Bacteria</taxon>
        <taxon>Pseudomonadati</taxon>
        <taxon>Pseudomonadota</taxon>
        <taxon>Gammaproteobacteria</taxon>
        <taxon>Pseudomonadales</taxon>
        <taxon>Pseudomonadaceae</taxon>
        <taxon>Pseudomonas</taxon>
    </lineage>
</organism>
<sequence>MEGFLVIFFTQQKRRYHRPPKGQRKSATWVKTTSALTAGCDSGGFFVH</sequence>
<dbReference type="Proteomes" id="UP001217610">
    <property type="component" value="Unassembled WGS sequence"/>
</dbReference>
<comment type="caution">
    <text evidence="1">The sequence shown here is derived from an EMBL/GenBank/DDBJ whole genome shotgun (WGS) entry which is preliminary data.</text>
</comment>
<proteinExistence type="predicted"/>
<protein>
    <submittedName>
        <fullName evidence="1">Uncharacterized protein</fullName>
    </submittedName>
</protein>
<gene>
    <name evidence="1" type="ORF">M5G25_26240</name>
</gene>
<dbReference type="EMBL" id="JAMDGR010000024">
    <property type="protein sequence ID" value="MDD1151781.1"/>
    <property type="molecule type" value="Genomic_DNA"/>
</dbReference>
<evidence type="ECO:0000313" key="1">
    <source>
        <dbReference type="EMBL" id="MDD1151781.1"/>
    </source>
</evidence>
<accession>A0ABT5QC44</accession>
<keyword evidence="2" id="KW-1185">Reference proteome</keyword>
<reference evidence="1 2" key="1">
    <citation type="submission" date="2022-05" db="EMBL/GenBank/DDBJ databases">
        <title>Novel Pseudomonas spp. Isolated from a Rainbow Trout Aquaculture Facility.</title>
        <authorList>
            <person name="Testerman T."/>
            <person name="Graf J."/>
        </authorList>
    </citation>
    <scope>NUCLEOTIDE SEQUENCE [LARGE SCALE GENOMIC DNA]</scope>
    <source>
        <strain evidence="1 2">ID357</strain>
    </source>
</reference>